<accession>A0AAE0BVB3</accession>
<feature type="region of interest" description="Disordered" evidence="1">
    <location>
        <begin position="19"/>
        <end position="58"/>
    </location>
</feature>
<evidence type="ECO:0000313" key="3">
    <source>
        <dbReference type="Proteomes" id="UP001190700"/>
    </source>
</evidence>
<protein>
    <submittedName>
        <fullName evidence="2">Uncharacterized protein</fullName>
    </submittedName>
</protein>
<dbReference type="AlphaFoldDB" id="A0AAE0BVB3"/>
<evidence type="ECO:0000256" key="1">
    <source>
        <dbReference type="SAM" id="MobiDB-lite"/>
    </source>
</evidence>
<dbReference type="EMBL" id="LGRX02033151">
    <property type="protein sequence ID" value="KAK3242535.1"/>
    <property type="molecule type" value="Genomic_DNA"/>
</dbReference>
<organism evidence="2 3">
    <name type="scientific">Cymbomonas tetramitiformis</name>
    <dbReference type="NCBI Taxonomy" id="36881"/>
    <lineage>
        <taxon>Eukaryota</taxon>
        <taxon>Viridiplantae</taxon>
        <taxon>Chlorophyta</taxon>
        <taxon>Pyramimonadophyceae</taxon>
        <taxon>Pyramimonadales</taxon>
        <taxon>Pyramimonadaceae</taxon>
        <taxon>Cymbomonas</taxon>
    </lineage>
</organism>
<evidence type="ECO:0000313" key="2">
    <source>
        <dbReference type="EMBL" id="KAK3242535.1"/>
    </source>
</evidence>
<dbReference type="Proteomes" id="UP001190700">
    <property type="component" value="Unassembled WGS sequence"/>
</dbReference>
<keyword evidence="3" id="KW-1185">Reference proteome</keyword>
<name>A0AAE0BVB3_9CHLO</name>
<gene>
    <name evidence="2" type="ORF">CYMTET_47782</name>
</gene>
<proteinExistence type="predicted"/>
<comment type="caution">
    <text evidence="2">The sequence shown here is derived from an EMBL/GenBank/DDBJ whole genome shotgun (WGS) entry which is preliminary data.</text>
</comment>
<sequence length="207" mass="22515">MTHLSASLPQHMPMTSTFTSVHEELTRPTASLPQHMPRTTTFTSNHEETTPTFPQHMPMTSTFTSIHEDLTRPTASLPQHMPMTSTFTSVHEEPAHPTASLSQHMPVSSCFEALPLNSPAWEGYSHTVFRPHSTPCGYEAVSQSLSLSSTDSIDTIHGQPAVCPRPSMILSRHSHSSVGLTPSVPGSYHSAQVSGPLIAELPEPLEC</sequence>
<reference evidence="2 3" key="1">
    <citation type="journal article" date="2015" name="Genome Biol. Evol.">
        <title>Comparative Genomics of a Bacterivorous Green Alga Reveals Evolutionary Causalities and Consequences of Phago-Mixotrophic Mode of Nutrition.</title>
        <authorList>
            <person name="Burns J.A."/>
            <person name="Paasch A."/>
            <person name="Narechania A."/>
            <person name="Kim E."/>
        </authorList>
    </citation>
    <scope>NUCLEOTIDE SEQUENCE [LARGE SCALE GENOMIC DNA]</scope>
    <source>
        <strain evidence="2 3">PLY_AMNH</strain>
    </source>
</reference>